<evidence type="ECO:0000259" key="2">
    <source>
        <dbReference type="Pfam" id="PF01261"/>
    </source>
</evidence>
<dbReference type="Pfam" id="PF01261">
    <property type="entry name" value="AP_endonuc_2"/>
    <property type="match status" value="1"/>
</dbReference>
<feature type="domain" description="Xylose isomerase-like TIM barrel" evidence="2">
    <location>
        <begin position="63"/>
        <end position="309"/>
    </location>
</feature>
<dbReference type="GO" id="GO:0016853">
    <property type="term" value="F:isomerase activity"/>
    <property type="evidence" value="ECO:0007669"/>
    <property type="project" value="UniProtKB-KW"/>
</dbReference>
<gene>
    <name evidence="3" type="ORF">Pla175_31590</name>
</gene>
<dbReference type="RefSeq" id="WP_145286921.1">
    <property type="nucleotide sequence ID" value="NZ_CP036291.1"/>
</dbReference>
<evidence type="ECO:0000313" key="3">
    <source>
        <dbReference type="EMBL" id="QDU89764.1"/>
    </source>
</evidence>
<dbReference type="EMBL" id="CP036291">
    <property type="protein sequence ID" value="QDU89764.1"/>
    <property type="molecule type" value="Genomic_DNA"/>
</dbReference>
<dbReference type="Proteomes" id="UP000317429">
    <property type="component" value="Chromosome"/>
</dbReference>
<proteinExistence type="predicted"/>
<dbReference type="AlphaFoldDB" id="A0A518DE46"/>
<evidence type="ECO:0000313" key="4">
    <source>
        <dbReference type="Proteomes" id="UP000317429"/>
    </source>
</evidence>
<keyword evidence="3" id="KW-0413">Isomerase</keyword>
<dbReference type="InterPro" id="IPR013022">
    <property type="entry name" value="Xyl_isomerase-like_TIM-brl"/>
</dbReference>
<keyword evidence="1" id="KW-0732">Signal</keyword>
<reference evidence="3 4" key="1">
    <citation type="submission" date="2019-02" db="EMBL/GenBank/DDBJ databases">
        <title>Deep-cultivation of Planctomycetes and their phenomic and genomic characterization uncovers novel biology.</title>
        <authorList>
            <person name="Wiegand S."/>
            <person name="Jogler M."/>
            <person name="Boedeker C."/>
            <person name="Pinto D."/>
            <person name="Vollmers J."/>
            <person name="Rivas-Marin E."/>
            <person name="Kohn T."/>
            <person name="Peeters S.H."/>
            <person name="Heuer A."/>
            <person name="Rast P."/>
            <person name="Oberbeckmann S."/>
            <person name="Bunk B."/>
            <person name="Jeske O."/>
            <person name="Meyerdierks A."/>
            <person name="Storesund J.E."/>
            <person name="Kallscheuer N."/>
            <person name="Luecker S."/>
            <person name="Lage O.M."/>
            <person name="Pohl T."/>
            <person name="Merkel B.J."/>
            <person name="Hornburger P."/>
            <person name="Mueller R.-W."/>
            <person name="Bruemmer F."/>
            <person name="Labrenz M."/>
            <person name="Spormann A.M."/>
            <person name="Op den Camp H."/>
            <person name="Overmann J."/>
            <person name="Amann R."/>
            <person name="Jetten M.S.M."/>
            <person name="Mascher T."/>
            <person name="Medema M.H."/>
            <person name="Devos D.P."/>
            <person name="Kaster A.-K."/>
            <person name="Ovreas L."/>
            <person name="Rohde M."/>
            <person name="Galperin M.Y."/>
            <person name="Jogler C."/>
        </authorList>
    </citation>
    <scope>NUCLEOTIDE SEQUENCE [LARGE SCALE GENOMIC DNA]</scope>
    <source>
        <strain evidence="3 4">Pla175</strain>
    </source>
</reference>
<dbReference type="InterPro" id="IPR050312">
    <property type="entry name" value="IolE/XylAMocC-like"/>
</dbReference>
<sequence length="314" mass="34978" precursor="true">MSISRRTFAKGALATAAALPARSLIAAETAAPPADRRGNPIAVSTYSFWRFKDDSKLSMERCIDEAARMGFDAVELLHIQMESEERGYLQRLKQRALINGVSLCGLSTHQGFVSPDKQVRQKNIDHTIHTIELAYQLGIPTMRVNTGRWGTSGDFDELMANRGVEPRLAGYSDDDAFGWVTDSFEKCLPAAERCGVTLGLENHWGLGISPEGVLRIVDAVDSPWLQVTTDTGNFLEDPYDRLEQMAPKTVFVQAKTYCGGGLWYSLDLDYPRIAEIFRRNHYRGYVSLEFEGEEDWQTAIPKSLALLRSAFAGS</sequence>
<feature type="chain" id="PRO_5021713809" evidence="1">
    <location>
        <begin position="27"/>
        <end position="314"/>
    </location>
</feature>
<organism evidence="3 4">
    <name type="scientific">Pirellulimonas nuda</name>
    <dbReference type="NCBI Taxonomy" id="2528009"/>
    <lineage>
        <taxon>Bacteria</taxon>
        <taxon>Pseudomonadati</taxon>
        <taxon>Planctomycetota</taxon>
        <taxon>Planctomycetia</taxon>
        <taxon>Pirellulales</taxon>
        <taxon>Lacipirellulaceae</taxon>
        <taxon>Pirellulimonas</taxon>
    </lineage>
</organism>
<name>A0A518DE46_9BACT</name>
<dbReference type="PANTHER" id="PTHR12110:SF53">
    <property type="entry name" value="BLR5974 PROTEIN"/>
    <property type="match status" value="1"/>
</dbReference>
<feature type="signal peptide" evidence="1">
    <location>
        <begin position="1"/>
        <end position="26"/>
    </location>
</feature>
<dbReference type="InterPro" id="IPR006311">
    <property type="entry name" value="TAT_signal"/>
</dbReference>
<dbReference type="PANTHER" id="PTHR12110">
    <property type="entry name" value="HYDROXYPYRUVATE ISOMERASE"/>
    <property type="match status" value="1"/>
</dbReference>
<protein>
    <submittedName>
        <fullName evidence="3">Xylose isomerase-like TIM barrel</fullName>
    </submittedName>
</protein>
<dbReference type="Gene3D" id="3.20.20.150">
    <property type="entry name" value="Divalent-metal-dependent TIM barrel enzymes"/>
    <property type="match status" value="1"/>
</dbReference>
<dbReference type="PROSITE" id="PS51318">
    <property type="entry name" value="TAT"/>
    <property type="match status" value="1"/>
</dbReference>
<accession>A0A518DE46</accession>
<keyword evidence="4" id="KW-1185">Reference proteome</keyword>
<dbReference type="KEGG" id="pnd:Pla175_31590"/>
<dbReference type="InterPro" id="IPR036237">
    <property type="entry name" value="Xyl_isomerase-like_sf"/>
</dbReference>
<evidence type="ECO:0000256" key="1">
    <source>
        <dbReference type="SAM" id="SignalP"/>
    </source>
</evidence>
<dbReference type="SUPFAM" id="SSF51658">
    <property type="entry name" value="Xylose isomerase-like"/>
    <property type="match status" value="1"/>
</dbReference>
<dbReference type="OrthoDB" id="256906at2"/>